<proteinExistence type="predicted"/>
<dbReference type="VEuPathDB" id="AmoebaDB:EHI7A_008760"/>
<protein>
    <recommendedName>
        <fullName evidence="2">Calponin-homology (CH) domain-containing protein</fullName>
    </recommendedName>
</protein>
<evidence type="ECO:0000313" key="4">
    <source>
        <dbReference type="Proteomes" id="UP000078387"/>
    </source>
</evidence>
<dbReference type="InterPro" id="IPR036872">
    <property type="entry name" value="CH_dom_sf"/>
</dbReference>
<reference evidence="3 4" key="1">
    <citation type="submission" date="2016-05" db="EMBL/GenBank/DDBJ databases">
        <title>First whole genome sequencing of Entamoeba histolytica HM1:IMSS-clone-6.</title>
        <authorList>
            <person name="Mukherjee Avik.K."/>
            <person name="Izumyama S."/>
            <person name="Nakada-Tsukui K."/>
            <person name="Nozaki T."/>
        </authorList>
    </citation>
    <scope>NUCLEOTIDE SEQUENCE [LARGE SCALE GENOMIC DNA]</scope>
    <source>
        <strain evidence="3 4">HM1:IMSS clone 6</strain>
    </source>
</reference>
<name>A0A5K1V2U1_ENTHI</name>
<dbReference type="OMA" id="QECTIAP"/>
<organism evidence="3 4">
    <name type="scientific">Entamoeba histolytica</name>
    <dbReference type="NCBI Taxonomy" id="5759"/>
    <lineage>
        <taxon>Eukaryota</taxon>
        <taxon>Amoebozoa</taxon>
        <taxon>Evosea</taxon>
        <taxon>Archamoebae</taxon>
        <taxon>Mastigamoebida</taxon>
        <taxon>Entamoebidae</taxon>
        <taxon>Entamoeba</taxon>
    </lineage>
</organism>
<dbReference type="VEuPathDB" id="AmoebaDB:KM1_017090"/>
<dbReference type="Proteomes" id="UP000078387">
    <property type="component" value="Unassembled WGS sequence"/>
</dbReference>
<dbReference type="AlphaFoldDB" id="A0A5K1V2U1"/>
<dbReference type="VEuPathDB" id="AmoebaDB:EHI5A_015610"/>
<evidence type="ECO:0000256" key="1">
    <source>
        <dbReference type="SAM" id="MobiDB-lite"/>
    </source>
</evidence>
<evidence type="ECO:0000313" key="3">
    <source>
        <dbReference type="EMBL" id="GAT94487.1"/>
    </source>
</evidence>
<comment type="caution">
    <text evidence="3">The sequence shown here is derived from an EMBL/GenBank/DDBJ whole genome shotgun (WGS) entry which is preliminary data.</text>
</comment>
<feature type="compositionally biased region" description="Acidic residues" evidence="1">
    <location>
        <begin position="322"/>
        <end position="333"/>
    </location>
</feature>
<gene>
    <name evidence="3" type="ORF">CL6EHI_134700</name>
</gene>
<dbReference type="Pfam" id="PF00307">
    <property type="entry name" value="CH"/>
    <property type="match status" value="1"/>
</dbReference>
<sequence>MNNWSTIQSKALIRWINFVNNENVVSVTSLSSVNLIELLENLSGTKCPYKYEKIPKTNFARIEGFDCVIQFAKSLNVRIVGIDGFDLSVGNEKTFLALITGILNRFIGLSSKEVRLIHQWIATLVGQPIRSMREWATIPILGKLSKCQEHPLERLEKLGVPMLVDEEDLGKEELSMNIYLVYLYEKRKEIEALNKEMIIDLTGDKKVVEETVEELKQIKSGIIPKAIEEIKDINENKLAVVNEIELSEDDDSTSTFSSSELDSGFVSPMMSVTREIPRNNCVELIALEALKKEESFKHEVVEPDFELKEVENNLEYINKEESTEEEEDDDEQLESQSNEIENIEKDSNTNITHIVSNNTEESILENNQSDNINNNCVDEKCIEKDKLIHEEEQTIPNFQNQLIDDESNVFEQKKEKDAILEQDNVIENKQIIENNNQSKNDIETTEQHTTEIINQSTFTLSEQQQNKKEVSSLIEVNKVLDESQDELNENKIVVKAHPTTTEPIIIEPNPSTESSQKRRINKIEFYKPTQLSYSYQEKSYIESPRKRGTSLSSISRQAENNSIELSPKEIEKEGIFFTPRYYGKFKAADALSKISRQRSNTSNKKDVVPILIIPPQPSNTSLVEEVMLDQDRLFKMETENRIRRENDLARIRTFKEKKSEYMRCVDSDYLIKSYLDDFKKWTGKSQYQVIYDSAKDEFPIEFTGLTNIMILLVGKRLNIFGWYNTKKIPSYGFIKNDPGHFVFTLQNPFNIAPTPFYPIKKKCKSCAIHPGEHIFISLKKTMNVIKKGKVFVVEMGMKFSQRYTDPSLAGDTLFIKDENVMEKVLVVQWM</sequence>
<dbReference type="VEuPathDB" id="AmoebaDB:EHI_134700"/>
<dbReference type="SUPFAM" id="SSF47576">
    <property type="entry name" value="Calponin-homology domain, CH-domain"/>
    <property type="match status" value="1"/>
</dbReference>
<dbReference type="EMBL" id="BDEQ01000001">
    <property type="protein sequence ID" value="GAT94487.1"/>
    <property type="molecule type" value="Genomic_DNA"/>
</dbReference>
<evidence type="ECO:0000259" key="2">
    <source>
        <dbReference type="PROSITE" id="PS50021"/>
    </source>
</evidence>
<feature type="domain" description="Calponin-homology (CH)" evidence="2">
    <location>
        <begin position="1"/>
        <end position="107"/>
    </location>
</feature>
<dbReference type="PROSITE" id="PS50021">
    <property type="entry name" value="CH"/>
    <property type="match status" value="1"/>
</dbReference>
<dbReference type="Gene3D" id="1.10.418.10">
    <property type="entry name" value="Calponin-like domain"/>
    <property type="match status" value="1"/>
</dbReference>
<dbReference type="SMART" id="SM00033">
    <property type="entry name" value="CH"/>
    <property type="match status" value="1"/>
</dbReference>
<feature type="region of interest" description="Disordered" evidence="1">
    <location>
        <begin position="318"/>
        <end position="350"/>
    </location>
</feature>
<dbReference type="VEuPathDB" id="AmoebaDB:EHI8A_053280"/>
<dbReference type="InterPro" id="IPR001715">
    <property type="entry name" value="CH_dom"/>
</dbReference>
<accession>A0A5K1V2U1</accession>